<dbReference type="EMBL" id="WJQU01000001">
    <property type="protein sequence ID" value="KAJ6645987.1"/>
    <property type="molecule type" value="Genomic_DNA"/>
</dbReference>
<accession>A0A9Q0N9S9</accession>
<gene>
    <name evidence="2" type="primary">Pgant9_2</name>
    <name evidence="2" type="ORF">Bhyg_01196</name>
</gene>
<dbReference type="GO" id="GO:0006493">
    <property type="term" value="P:protein O-linked glycosylation"/>
    <property type="evidence" value="ECO:0007669"/>
    <property type="project" value="TreeGrafter"/>
</dbReference>
<comment type="caution">
    <text evidence="2">The sequence shown here is derived from an EMBL/GenBank/DDBJ whole genome shotgun (WGS) entry which is preliminary data.</text>
</comment>
<organism evidence="2 3">
    <name type="scientific">Pseudolycoriella hygida</name>
    <dbReference type="NCBI Taxonomy" id="35572"/>
    <lineage>
        <taxon>Eukaryota</taxon>
        <taxon>Metazoa</taxon>
        <taxon>Ecdysozoa</taxon>
        <taxon>Arthropoda</taxon>
        <taxon>Hexapoda</taxon>
        <taxon>Insecta</taxon>
        <taxon>Pterygota</taxon>
        <taxon>Neoptera</taxon>
        <taxon>Endopterygota</taxon>
        <taxon>Diptera</taxon>
        <taxon>Nematocera</taxon>
        <taxon>Sciaroidea</taxon>
        <taxon>Sciaridae</taxon>
        <taxon>Pseudolycoriella</taxon>
    </lineage>
</organism>
<dbReference type="AlphaFoldDB" id="A0A9Q0N9S9"/>
<feature type="non-terminal residue" evidence="2">
    <location>
        <position position="1"/>
    </location>
</feature>
<keyword evidence="3" id="KW-1185">Reference proteome</keyword>
<feature type="non-terminal residue" evidence="2">
    <location>
        <position position="194"/>
    </location>
</feature>
<evidence type="ECO:0000256" key="1">
    <source>
        <dbReference type="ARBA" id="ARBA00023157"/>
    </source>
</evidence>
<name>A0A9Q0N9S9_9DIPT</name>
<dbReference type="OrthoDB" id="6119243at2759"/>
<dbReference type="InterPro" id="IPR029044">
    <property type="entry name" value="Nucleotide-diphossugar_trans"/>
</dbReference>
<dbReference type="Proteomes" id="UP001151699">
    <property type="component" value="Chromosome A"/>
</dbReference>
<evidence type="ECO:0000313" key="2">
    <source>
        <dbReference type="EMBL" id="KAJ6645987.1"/>
    </source>
</evidence>
<reference evidence="2" key="1">
    <citation type="submission" date="2022-07" db="EMBL/GenBank/DDBJ databases">
        <authorList>
            <person name="Trinca V."/>
            <person name="Uliana J.V.C."/>
            <person name="Torres T.T."/>
            <person name="Ward R.J."/>
            <person name="Monesi N."/>
        </authorList>
    </citation>
    <scope>NUCLEOTIDE SEQUENCE</scope>
    <source>
        <strain evidence="2">HSMRA1968</strain>
        <tissue evidence="2">Whole embryos</tissue>
    </source>
</reference>
<dbReference type="SUPFAM" id="SSF53448">
    <property type="entry name" value="Nucleotide-diphospho-sugar transferases"/>
    <property type="match status" value="1"/>
</dbReference>
<dbReference type="PANTHER" id="PTHR11675">
    <property type="entry name" value="N-ACETYLGALACTOSAMINYLTRANSFERASE"/>
    <property type="match status" value="1"/>
</dbReference>
<protein>
    <submittedName>
        <fullName evidence="2">Polypeptide N-acetylgalactosaminyltransferase 9</fullName>
    </submittedName>
</protein>
<dbReference type="Gene3D" id="3.90.550.10">
    <property type="entry name" value="Spore Coat Polysaccharide Biosynthesis Protein SpsA, Chain A"/>
    <property type="match status" value="1"/>
</dbReference>
<sequence length="194" mass="21630">VWFTIAFLIYSEDHRPSSGGQSHNLPQSLKSDFNEIELDNNNDINGLESVINNVVINGNEKEHGKNGFHRGDAQKSGAVIEDDKNVLIPPADNSPDAPGEMGRPVVLPTNISAELKKQVDDGWLKNAFNQYASDLISVHRSLPDPRDAWCKEPDRYLDNLPPTDVIICFHNEAWTVLLRTVHSVLDRSPEELIG</sequence>
<dbReference type="PANTHER" id="PTHR11675:SF131">
    <property type="entry name" value="POLYPEPTIDE N-ACETYLGALACTOSAMINYLTRANSFERASE 9-RELATED"/>
    <property type="match status" value="1"/>
</dbReference>
<keyword evidence="1" id="KW-1015">Disulfide bond</keyword>
<dbReference type="GO" id="GO:0004653">
    <property type="term" value="F:polypeptide N-acetylgalactosaminyltransferase activity"/>
    <property type="evidence" value="ECO:0007669"/>
    <property type="project" value="TreeGrafter"/>
</dbReference>
<evidence type="ECO:0000313" key="3">
    <source>
        <dbReference type="Proteomes" id="UP001151699"/>
    </source>
</evidence>
<dbReference type="GO" id="GO:0005794">
    <property type="term" value="C:Golgi apparatus"/>
    <property type="evidence" value="ECO:0007669"/>
    <property type="project" value="TreeGrafter"/>
</dbReference>
<proteinExistence type="predicted"/>